<keyword evidence="4" id="KW-0808">Transferase</keyword>
<dbReference type="GO" id="GO:0000428">
    <property type="term" value="C:DNA-directed RNA polymerase complex"/>
    <property type="evidence" value="ECO:0007669"/>
    <property type="project" value="UniProtKB-KW"/>
</dbReference>
<dbReference type="PANTHER" id="PTHR19376">
    <property type="entry name" value="DNA-DIRECTED RNA POLYMERASE"/>
    <property type="match status" value="1"/>
</dbReference>
<dbReference type="EMBL" id="MN738762">
    <property type="protein sequence ID" value="QHS83680.1"/>
    <property type="molecule type" value="Genomic_DNA"/>
</dbReference>
<proteinExistence type="inferred from homology"/>
<dbReference type="FunFam" id="2.40.40.20:FF:000019">
    <property type="entry name" value="DNA-directed RNA polymerase II subunit RPB1"/>
    <property type="match status" value="1"/>
</dbReference>
<protein>
    <recommendedName>
        <fullName evidence="2">DNA-directed RNA polymerase</fullName>
        <ecNumber evidence="2">2.7.7.6</ecNumber>
    </recommendedName>
</protein>
<dbReference type="InterPro" id="IPR007075">
    <property type="entry name" value="RNA_pol_Rpb1_6"/>
</dbReference>
<accession>A0A6C0AWE7</accession>
<evidence type="ECO:0000313" key="9">
    <source>
        <dbReference type="EMBL" id="QHS83680.1"/>
    </source>
</evidence>
<evidence type="ECO:0000256" key="4">
    <source>
        <dbReference type="ARBA" id="ARBA00022679"/>
    </source>
</evidence>
<dbReference type="InterPro" id="IPR006592">
    <property type="entry name" value="RNA_pol_N"/>
</dbReference>
<dbReference type="PANTHER" id="PTHR19376:SF32">
    <property type="entry name" value="DNA-DIRECTED RNA POLYMERASE III SUBUNIT RPC1"/>
    <property type="match status" value="1"/>
</dbReference>
<dbReference type="InterPro" id="IPR007080">
    <property type="entry name" value="RNA_pol_Rpb1_1"/>
</dbReference>
<dbReference type="InterPro" id="IPR007081">
    <property type="entry name" value="RNA_pol_Rpb1_5"/>
</dbReference>
<dbReference type="Pfam" id="PF00623">
    <property type="entry name" value="RNA_pol_Rpb1_2"/>
    <property type="match status" value="1"/>
</dbReference>
<dbReference type="GO" id="GO:0003899">
    <property type="term" value="F:DNA-directed RNA polymerase activity"/>
    <property type="evidence" value="ECO:0007669"/>
    <property type="project" value="UniProtKB-EC"/>
</dbReference>
<organism evidence="9">
    <name type="scientific">viral metagenome</name>
    <dbReference type="NCBI Taxonomy" id="1070528"/>
    <lineage>
        <taxon>unclassified sequences</taxon>
        <taxon>metagenomes</taxon>
        <taxon>organismal metagenomes</taxon>
    </lineage>
</organism>
<dbReference type="InterPro" id="IPR038120">
    <property type="entry name" value="Rpb1_funnel_sf"/>
</dbReference>
<comment type="catalytic activity">
    <reaction evidence="7">
        <text>RNA(n) + a ribonucleoside 5'-triphosphate = RNA(n+1) + diphosphate</text>
        <dbReference type="Rhea" id="RHEA:21248"/>
        <dbReference type="Rhea" id="RHEA-COMP:14527"/>
        <dbReference type="Rhea" id="RHEA-COMP:17342"/>
        <dbReference type="ChEBI" id="CHEBI:33019"/>
        <dbReference type="ChEBI" id="CHEBI:61557"/>
        <dbReference type="ChEBI" id="CHEBI:140395"/>
        <dbReference type="EC" id="2.7.7.6"/>
    </reaction>
</comment>
<dbReference type="Gene3D" id="6.20.50.80">
    <property type="match status" value="1"/>
</dbReference>
<evidence type="ECO:0000256" key="6">
    <source>
        <dbReference type="ARBA" id="ARBA00023163"/>
    </source>
</evidence>
<keyword evidence="3" id="KW-0240">DNA-directed RNA polymerase</keyword>
<dbReference type="Gene3D" id="2.40.40.20">
    <property type="match status" value="1"/>
</dbReference>
<feature type="domain" description="RNA polymerase N-terminal" evidence="8">
    <location>
        <begin position="230"/>
        <end position="528"/>
    </location>
</feature>
<dbReference type="EC" id="2.7.7.6" evidence="2"/>
<name>A0A6C0AWE7_9ZZZZ</name>
<evidence type="ECO:0000256" key="7">
    <source>
        <dbReference type="ARBA" id="ARBA00048552"/>
    </source>
</evidence>
<evidence type="ECO:0000256" key="3">
    <source>
        <dbReference type="ARBA" id="ARBA00022478"/>
    </source>
</evidence>
<dbReference type="InterPro" id="IPR045867">
    <property type="entry name" value="DNA-dir_RpoC_beta_prime"/>
</dbReference>
<keyword evidence="6" id="KW-0804">Transcription</keyword>
<evidence type="ECO:0000256" key="5">
    <source>
        <dbReference type="ARBA" id="ARBA00022695"/>
    </source>
</evidence>
<dbReference type="GO" id="GO:0006351">
    <property type="term" value="P:DNA-templated transcription"/>
    <property type="evidence" value="ECO:0007669"/>
    <property type="project" value="InterPro"/>
</dbReference>
<comment type="similarity">
    <text evidence="1">Belongs to the RNA polymerase beta' chain family.</text>
</comment>
<dbReference type="SUPFAM" id="SSF64484">
    <property type="entry name" value="beta and beta-prime subunits of DNA dependent RNA-polymerase"/>
    <property type="match status" value="1"/>
</dbReference>
<evidence type="ECO:0000256" key="2">
    <source>
        <dbReference type="ARBA" id="ARBA00012418"/>
    </source>
</evidence>
<dbReference type="Gene3D" id="3.30.1490.180">
    <property type="entry name" value="RNA polymerase ii"/>
    <property type="match status" value="1"/>
</dbReference>
<reference evidence="9" key="1">
    <citation type="journal article" date="2020" name="Nature">
        <title>Giant virus diversity and host interactions through global metagenomics.</title>
        <authorList>
            <person name="Schulz F."/>
            <person name="Roux S."/>
            <person name="Paez-Espino D."/>
            <person name="Jungbluth S."/>
            <person name="Walsh D.A."/>
            <person name="Denef V.J."/>
            <person name="McMahon K.D."/>
            <person name="Konstantinidis K.T."/>
            <person name="Eloe-Fadrosh E.A."/>
            <person name="Kyrpides N.C."/>
            <person name="Woyke T."/>
        </authorList>
    </citation>
    <scope>NUCLEOTIDE SEQUENCE</scope>
    <source>
        <strain evidence="9">GVMAG-S-ERX555961-36</strain>
    </source>
</reference>
<dbReference type="InterPro" id="IPR000722">
    <property type="entry name" value="RNA_pol_asu"/>
</dbReference>
<dbReference type="Gene3D" id="4.10.860.120">
    <property type="entry name" value="RNA polymerase II, clamp domain"/>
    <property type="match status" value="1"/>
</dbReference>
<evidence type="ECO:0000259" key="8">
    <source>
        <dbReference type="SMART" id="SM00663"/>
    </source>
</evidence>
<sequence>MQSPISKISNLKFGLLSADEIRNESVVKIDKQELYNGSIPVENGLFDRKMGTIDANDICDTDLLQNDKSPGYFGHIELNLPIFSHNNIDTILQTLSVICIKCGNLTHPLYGDEFGPSLDEIVNMPKDTLPYPSEEDMLNMPANKRLHKLKTIKFKGESQKSNSLVCKYCKATQPSKYVLNQMRGVDCIDARFSEKHSKEIYPEYVFRLFKKITDKNCFILGFDPITAHPSSLILHAIPVCPPICRPYIDQGNGLVSQDHITIRYQDVLKSNELVKNTFTSSVKVREKGREFLAHDVATLFDNETGNGFIPKGSKSQIHQTFAQRIKGKIPKLGRIRANLMSSRVEMSARSVITPDPMIDLDEIGIPIYIAKKLTFPEKVTNRNISFLVKCFENGDTYPGSVGVIPQGSNRIMKDKNYLVKVGDIVVRHLCDGDYVLMNRAPTLHKKSMMGHRVKIFKGYSFRLNVNVTEPYNADFDGDEMNLHCPQSVYSSTELSSLAGLNNQCMSAASSEPAIPFVQDNVLAAHMMTTNNDKITSKKDFMNIIARGAPYYYGYSSKDSLKGVDILKYFSPEFLNINLENMNKNTLKKIVKETYHEYGEKACFYTISTLQKLFGEYFSANLYSIGPKDLIREGGEVETEVDELLTKMIHQLSTRLSQIHKGKVSPDGDLFESFVNKLNSELDNKCEKLLGSKERSRFKPMIESGSKGKKKNIKQMKGFLGQQIVNGRRTNSGYTDRTLPHFHKYSENIETRGFIKSSFSKGLHPHEFFFHAGGGREGLIEQALQTGQTGYIQRELIKTLEDLTVKWSNVVSDAQGNIVQFLYGEDGFTGEKMENHSIHVANDARSLEITHSLTVNKKDWMNCVLTKSIQEDENMFKVYYNTLVSLRRRHMGVSSDGVARFPINLKRKLTILVNKFGLSKKVKTDLDPLTILMSYHELIDRCKINKFNHGTELLEYMLYAFAGPKELICEYRVTKKAFSYFVKNIEESFKFSKIEPGESVGILAAQSLGEPCTQLTLNSFHFAGAGRSQGLPRIQELLNMENKPTLAVSEIYLQPPHCFVESDANHICDEINCHTLNDVIVSYKLYFTGIDGPEIRNYMNLEKLTNATGYMSSPWILKLFLDVENVRITDTWTCLNNLPFVHNPILESEEKTITFRISVYNVKDVTKENGKNLIDENDDFYVNDIKQIVEKGLEPIIIKGIYPLRDAFVEETIYNRYDEILDTNVPQKIFKIIASGTNLEEMLCNPAIDPYLTNSNNIIDTYNTFGIEAARTVFIKELHTVLKEVAPLDVRHVSVLVDRLVQNGTLSQANSTGMDDFENGPLAKASFEKVLHHLHSSSLTGSIDTLDGISSNIMVGQIAPCGTGTVHVSIDEKAKLYMIRNEYPGGSKKLTSNWRGAPRAPMIHFDID</sequence>
<keyword evidence="5" id="KW-0548">Nucleotidyltransferase</keyword>
<dbReference type="InterPro" id="IPR044893">
    <property type="entry name" value="RNA_pol_Rpb1_clamp_domain"/>
</dbReference>
<dbReference type="Pfam" id="PF04998">
    <property type="entry name" value="RNA_pol_Rpb1_5"/>
    <property type="match status" value="1"/>
</dbReference>
<evidence type="ECO:0000256" key="1">
    <source>
        <dbReference type="ARBA" id="ARBA00006460"/>
    </source>
</evidence>
<dbReference type="Pfam" id="PF04992">
    <property type="entry name" value="RNA_pol_Rpb1_6"/>
    <property type="match status" value="1"/>
</dbReference>
<dbReference type="SMART" id="SM00663">
    <property type="entry name" value="RPOLA_N"/>
    <property type="match status" value="1"/>
</dbReference>
<dbReference type="Gene3D" id="1.10.150.390">
    <property type="match status" value="1"/>
</dbReference>
<dbReference type="Gene3D" id="1.10.132.30">
    <property type="match status" value="1"/>
</dbReference>
<dbReference type="Pfam" id="PF04997">
    <property type="entry name" value="RNA_pol_Rpb1_1"/>
    <property type="match status" value="1"/>
</dbReference>
<dbReference type="InterPro" id="IPR007083">
    <property type="entry name" value="RNA_pol_Rpb1_4"/>
</dbReference>
<dbReference type="Pfam" id="PF05000">
    <property type="entry name" value="RNA_pol_Rpb1_4"/>
    <property type="match status" value="1"/>
</dbReference>
<dbReference type="GO" id="GO:0003677">
    <property type="term" value="F:DNA binding"/>
    <property type="evidence" value="ECO:0007669"/>
    <property type="project" value="InterPro"/>
</dbReference>
<dbReference type="Gene3D" id="6.10.250.2940">
    <property type="match status" value="1"/>
</dbReference>